<dbReference type="EMBL" id="LWMU01000105">
    <property type="protein sequence ID" value="KZX10775.1"/>
    <property type="molecule type" value="Genomic_DNA"/>
</dbReference>
<accession>A0A162FBZ5</accession>
<keyword evidence="2" id="KW-1185">Reference proteome</keyword>
<protein>
    <submittedName>
        <fullName evidence="1">Uncharacterized protein</fullName>
    </submittedName>
</protein>
<dbReference type="AlphaFoldDB" id="A0A162FBZ5"/>
<name>A0A162FBZ5_METOA</name>
<comment type="caution">
    <text evidence="1">The sequence shown here is derived from an EMBL/GenBank/DDBJ whole genome shotgun (WGS) entry which is preliminary data.</text>
</comment>
<sequence length="70" mass="8089">MVFENLVCGKLGNFNNFINRKYLLSDVAFTRKGKLSLSDFFGDKSFFKNGNKRYGVLELVNKQFRKKGNS</sequence>
<reference evidence="2" key="1">
    <citation type="journal article" date="2016" name="Genome Announc.">
        <title>Draft Genome Sequences of Methanobrevibacter curvatus DSM11111, Methanobrevibacter cuticularis DSM11139, Methanobrevibacter filiformis DSM11501, and Methanobrevibacter oralis DSM7256.</title>
        <authorList>
            <person name="Poehlein A."/>
            <person name="Seedorf H."/>
        </authorList>
    </citation>
    <scope>NUCLEOTIDE SEQUENCE [LARGE SCALE GENOMIC DNA]</scope>
    <source>
        <strain evidence="2">DSM 7256 / JCM 30027 / ZR</strain>
    </source>
</reference>
<evidence type="ECO:0000313" key="2">
    <source>
        <dbReference type="Proteomes" id="UP000077428"/>
    </source>
</evidence>
<organism evidence="1 2">
    <name type="scientific">Methanobrevibacter oralis</name>
    <dbReference type="NCBI Taxonomy" id="66851"/>
    <lineage>
        <taxon>Archaea</taxon>
        <taxon>Methanobacteriati</taxon>
        <taxon>Methanobacteriota</taxon>
        <taxon>Methanomada group</taxon>
        <taxon>Methanobacteria</taxon>
        <taxon>Methanobacteriales</taxon>
        <taxon>Methanobacteriaceae</taxon>
        <taxon>Methanobrevibacter</taxon>
    </lineage>
</organism>
<gene>
    <name evidence="1" type="ORF">MBORA_17830</name>
</gene>
<dbReference type="RefSeq" id="WP_042694103.1">
    <property type="nucleotide sequence ID" value="NZ_CABMAB010000034.1"/>
</dbReference>
<dbReference type="Proteomes" id="UP000077428">
    <property type="component" value="Unassembled WGS sequence"/>
</dbReference>
<evidence type="ECO:0000313" key="1">
    <source>
        <dbReference type="EMBL" id="KZX10775.1"/>
    </source>
</evidence>
<proteinExistence type="predicted"/>
<dbReference type="PATRIC" id="fig|66851.6.peg.1940"/>